<dbReference type="SMART" id="SM00530">
    <property type="entry name" value="HTH_XRE"/>
    <property type="match status" value="1"/>
</dbReference>
<evidence type="ECO:0000259" key="1">
    <source>
        <dbReference type="PROSITE" id="PS50943"/>
    </source>
</evidence>
<dbReference type="RefSeq" id="WP_069850158.1">
    <property type="nucleotide sequence ID" value="NZ_CP014859.1"/>
</dbReference>
<organism evidence="2 3">
    <name type="scientific">Actinoalloteichus hymeniacidonis</name>
    <dbReference type="NCBI Taxonomy" id="340345"/>
    <lineage>
        <taxon>Bacteria</taxon>
        <taxon>Bacillati</taxon>
        <taxon>Actinomycetota</taxon>
        <taxon>Actinomycetes</taxon>
        <taxon>Pseudonocardiales</taxon>
        <taxon>Pseudonocardiaceae</taxon>
        <taxon>Actinoalloteichus</taxon>
    </lineage>
</organism>
<proteinExistence type="predicted"/>
<dbReference type="EMBL" id="CP014859">
    <property type="protein sequence ID" value="AOS64087.1"/>
    <property type="molecule type" value="Genomic_DNA"/>
</dbReference>
<dbReference type="Gene3D" id="1.10.260.40">
    <property type="entry name" value="lambda repressor-like DNA-binding domains"/>
    <property type="match status" value="1"/>
</dbReference>
<keyword evidence="3" id="KW-1185">Reference proteome</keyword>
<dbReference type="InterPro" id="IPR010982">
    <property type="entry name" value="Lambda_DNA-bd_dom_sf"/>
</dbReference>
<dbReference type="InterPro" id="IPR001387">
    <property type="entry name" value="Cro/C1-type_HTH"/>
</dbReference>
<name>A0AAC9HR75_9PSEU</name>
<protein>
    <submittedName>
        <fullName evidence="2">DNA binding protein with helix-turn-helix domain</fullName>
    </submittedName>
</protein>
<dbReference type="InterPro" id="IPR043917">
    <property type="entry name" value="DUF5753"/>
</dbReference>
<dbReference type="AlphaFoldDB" id="A0AAC9HR75"/>
<reference evidence="3" key="1">
    <citation type="submission" date="2016-03" db="EMBL/GenBank/DDBJ databases">
        <title>Complete genome sequence of the type strain Actinoalloteichus hymeniacidonis DSM 45092.</title>
        <authorList>
            <person name="Schaffert L."/>
            <person name="Albersmeier A."/>
            <person name="Winkler A."/>
            <person name="Kalinowski J."/>
            <person name="Zotchev S."/>
            <person name="Ruckert C."/>
        </authorList>
    </citation>
    <scope>NUCLEOTIDE SEQUENCE [LARGE SCALE GENOMIC DNA]</scope>
    <source>
        <strain evidence="3">HPA177(T) (DSM 45092(T))</strain>
    </source>
</reference>
<dbReference type="Pfam" id="PF13560">
    <property type="entry name" value="HTH_31"/>
    <property type="match status" value="1"/>
</dbReference>
<evidence type="ECO:0000313" key="3">
    <source>
        <dbReference type="Proteomes" id="UP000095210"/>
    </source>
</evidence>
<dbReference type="Pfam" id="PF19054">
    <property type="entry name" value="DUF5753"/>
    <property type="match status" value="1"/>
</dbReference>
<feature type="domain" description="HTH cro/C1-type" evidence="1">
    <location>
        <begin position="14"/>
        <end position="67"/>
    </location>
</feature>
<dbReference type="CDD" id="cd00093">
    <property type="entry name" value="HTH_XRE"/>
    <property type="match status" value="1"/>
</dbReference>
<dbReference type="Proteomes" id="UP000095210">
    <property type="component" value="Chromosome"/>
</dbReference>
<evidence type="ECO:0000313" key="2">
    <source>
        <dbReference type="EMBL" id="AOS64087.1"/>
    </source>
</evidence>
<accession>A0AAC9HR75</accession>
<sequence length="280" mass="30680">MVVTPKGQALGREMKNVRERVGATARAIAEQMGVSTATISRWESGNRSPRPEDVASYLTALRAPNGVRNELIDMARDTEGRQWLAVGYPEQGHALAALLEAERDATHIVSVSPLIIPGLLQTVDYARSIIGAGGVPAEEVEIRVKTRVGRRSVLTGRNAPAFLALLGEAALRRLVGGPQVQSDQLRVLLEISRLPSVDLRVIPFTAPWSPDMEGLYDWFAFRDRDPVVHVENRRSALVFHDRDDVAPYEAATDTVMRVAMSSARTSELILDVISELEATP</sequence>
<dbReference type="KEGG" id="ahm:TL08_16435"/>
<dbReference type="GO" id="GO:0003677">
    <property type="term" value="F:DNA binding"/>
    <property type="evidence" value="ECO:0007669"/>
    <property type="project" value="InterPro"/>
</dbReference>
<dbReference type="PROSITE" id="PS50943">
    <property type="entry name" value="HTH_CROC1"/>
    <property type="match status" value="1"/>
</dbReference>
<gene>
    <name evidence="2" type="ORF">TL08_16435</name>
</gene>
<dbReference type="SUPFAM" id="SSF47413">
    <property type="entry name" value="lambda repressor-like DNA-binding domains"/>
    <property type="match status" value="1"/>
</dbReference>